<dbReference type="EC" id="3.1.3.48" evidence="2"/>
<dbReference type="PROSITE" id="PS50054">
    <property type="entry name" value="TYR_PHOSPHATASE_DUAL"/>
    <property type="match status" value="1"/>
</dbReference>
<evidence type="ECO:0000259" key="6">
    <source>
        <dbReference type="PROSITE" id="PS50054"/>
    </source>
</evidence>
<keyword evidence="3" id="KW-0378">Hydrolase</keyword>
<dbReference type="PROSITE" id="PS50056">
    <property type="entry name" value="TYR_PHOSPHATASE_2"/>
    <property type="match status" value="1"/>
</dbReference>
<dbReference type="SMART" id="SM00195">
    <property type="entry name" value="DSPc"/>
    <property type="match status" value="1"/>
</dbReference>
<evidence type="ECO:0000313" key="9">
    <source>
        <dbReference type="Proteomes" id="UP000355283"/>
    </source>
</evidence>
<dbReference type="InterPro" id="IPR029021">
    <property type="entry name" value="Prot-tyrosine_phosphatase-like"/>
</dbReference>
<dbReference type="OrthoDB" id="10252009at2759"/>
<feature type="domain" description="Tyrosine-protein phosphatase" evidence="6">
    <location>
        <begin position="86"/>
        <end position="293"/>
    </location>
</feature>
<feature type="region of interest" description="Disordered" evidence="5">
    <location>
        <begin position="311"/>
        <end position="455"/>
    </location>
</feature>
<sequence>MVEGGRHAIGRQDPWIMSKSQGPDKWPPFPLPSIPALLLFSSLPSSLPSQLLFFLPPFSSPHSMVWVGVLTVDAVQVIDFKAFGDKPARGRATALYIGNKNDARNEAGLHERGITHILNCTPPRRSVGGGLGNRGRSRWRGQRKEEGGGAGKTSDRRGRVHDKALYPLVALLSFLLPVFSLDPESGCPNFFEVSHRSWVYKRIPIFDNRGEDILSFMPGAVAFIEQAKHYGSVLVHCNKGVSRSASFVLGYLMHAGGLSLTDALELLRAKRKACAPNESFWEQLRQWEARVVEGRRARGEKEARYGVGLEVHGKEGEEGREGGKGLVAGPALPPHLQAQRKGGRSVEPATMEGEVPASKRLKAALPIGPSRPPAAGGPSPSSVPKTVSSPSSTPLPADPSAPPSSSPLLISPPSPPKSPSPQDSSRQDDWTGRIGPALPPGHLANAGTGGQDGGH</sequence>
<evidence type="ECO:0000313" key="8">
    <source>
        <dbReference type="EMBL" id="TFJ80632.1"/>
    </source>
</evidence>
<dbReference type="GO" id="GO:0043409">
    <property type="term" value="P:negative regulation of MAPK cascade"/>
    <property type="evidence" value="ECO:0007669"/>
    <property type="project" value="TreeGrafter"/>
</dbReference>
<reference evidence="8 9" key="1">
    <citation type="submission" date="2019-01" db="EMBL/GenBank/DDBJ databases">
        <title>Nuclear Genome Assembly of the Microalgal Biofuel strain Nannochloropsis salina CCMP1776.</title>
        <authorList>
            <person name="Hovde B."/>
        </authorList>
    </citation>
    <scope>NUCLEOTIDE SEQUENCE [LARGE SCALE GENOMIC DNA]</scope>
    <source>
        <strain evidence="8 9">CCMP1776</strain>
    </source>
</reference>
<organism evidence="8 9">
    <name type="scientific">Nannochloropsis salina CCMP1776</name>
    <dbReference type="NCBI Taxonomy" id="1027361"/>
    <lineage>
        <taxon>Eukaryota</taxon>
        <taxon>Sar</taxon>
        <taxon>Stramenopiles</taxon>
        <taxon>Ochrophyta</taxon>
        <taxon>Eustigmatophyceae</taxon>
        <taxon>Eustigmatales</taxon>
        <taxon>Monodopsidaceae</taxon>
        <taxon>Microchloropsis</taxon>
        <taxon>Microchloropsis salina</taxon>
    </lineage>
</organism>
<dbReference type="AlphaFoldDB" id="A0A4D9CNA5"/>
<dbReference type="PANTHER" id="PTHR10159:SF511">
    <property type="entry name" value="DUAL SPECIFICITY PROTEIN PHOSPHATASE 1"/>
    <property type="match status" value="1"/>
</dbReference>
<keyword evidence="4" id="KW-0904">Protein phosphatase</keyword>
<feature type="compositionally biased region" description="Pro residues" evidence="5">
    <location>
        <begin position="396"/>
        <end position="419"/>
    </location>
</feature>
<feature type="compositionally biased region" description="Low complexity" evidence="5">
    <location>
        <begin position="373"/>
        <end position="395"/>
    </location>
</feature>
<feature type="compositionally biased region" description="Basic and acidic residues" evidence="5">
    <location>
        <begin position="142"/>
        <end position="157"/>
    </location>
</feature>
<protein>
    <recommendedName>
        <fullName evidence="2">protein-tyrosine-phosphatase</fullName>
        <ecNumber evidence="2">3.1.3.48</ecNumber>
    </recommendedName>
</protein>
<keyword evidence="9" id="KW-1185">Reference proteome</keyword>
<evidence type="ECO:0000259" key="7">
    <source>
        <dbReference type="PROSITE" id="PS50056"/>
    </source>
</evidence>
<feature type="compositionally biased region" description="Basic and acidic residues" evidence="5">
    <location>
        <begin position="311"/>
        <end position="323"/>
    </location>
</feature>
<dbReference type="CDD" id="cd14498">
    <property type="entry name" value="DSP"/>
    <property type="match status" value="1"/>
</dbReference>
<dbReference type="Gene3D" id="3.90.190.10">
    <property type="entry name" value="Protein tyrosine phosphatase superfamily"/>
    <property type="match status" value="1"/>
</dbReference>
<evidence type="ECO:0000256" key="5">
    <source>
        <dbReference type="SAM" id="MobiDB-lite"/>
    </source>
</evidence>
<accession>A0A4D9CNA5</accession>
<dbReference type="GO" id="GO:0005737">
    <property type="term" value="C:cytoplasm"/>
    <property type="evidence" value="ECO:0007669"/>
    <property type="project" value="TreeGrafter"/>
</dbReference>
<name>A0A4D9CNA5_9STRA</name>
<dbReference type="GO" id="GO:0033550">
    <property type="term" value="F:MAP kinase tyrosine phosphatase activity"/>
    <property type="evidence" value="ECO:0007669"/>
    <property type="project" value="TreeGrafter"/>
</dbReference>
<dbReference type="GO" id="GO:0017017">
    <property type="term" value="F:MAP kinase tyrosine/serine/threonine phosphatase activity"/>
    <property type="evidence" value="ECO:0007669"/>
    <property type="project" value="TreeGrafter"/>
</dbReference>
<dbReference type="PROSITE" id="PS00383">
    <property type="entry name" value="TYR_PHOSPHATASE_1"/>
    <property type="match status" value="1"/>
</dbReference>
<dbReference type="Proteomes" id="UP000355283">
    <property type="component" value="Unassembled WGS sequence"/>
</dbReference>
<evidence type="ECO:0000256" key="3">
    <source>
        <dbReference type="ARBA" id="ARBA00022801"/>
    </source>
</evidence>
<gene>
    <name evidence="8" type="ORF">NSK_008058</name>
</gene>
<dbReference type="InterPro" id="IPR000340">
    <property type="entry name" value="Dual-sp_phosphatase_cat-dom"/>
</dbReference>
<comment type="similarity">
    <text evidence="1">Belongs to the protein-tyrosine phosphatase family. Non-receptor class dual specificity subfamily.</text>
</comment>
<evidence type="ECO:0000256" key="4">
    <source>
        <dbReference type="ARBA" id="ARBA00022912"/>
    </source>
</evidence>
<dbReference type="SUPFAM" id="SSF52799">
    <property type="entry name" value="(Phosphotyrosine protein) phosphatases II"/>
    <property type="match status" value="1"/>
</dbReference>
<evidence type="ECO:0000256" key="1">
    <source>
        <dbReference type="ARBA" id="ARBA00008601"/>
    </source>
</evidence>
<dbReference type="InterPro" id="IPR020422">
    <property type="entry name" value="TYR_PHOSPHATASE_DUAL_dom"/>
</dbReference>
<feature type="domain" description="Tyrosine specific protein phosphatases" evidence="7">
    <location>
        <begin position="214"/>
        <end position="282"/>
    </location>
</feature>
<dbReference type="InterPro" id="IPR000387">
    <property type="entry name" value="Tyr_Pase_dom"/>
</dbReference>
<proteinExistence type="inferred from homology"/>
<dbReference type="InterPro" id="IPR016130">
    <property type="entry name" value="Tyr_Pase_AS"/>
</dbReference>
<dbReference type="PANTHER" id="PTHR10159">
    <property type="entry name" value="DUAL SPECIFICITY PROTEIN PHOSPHATASE"/>
    <property type="match status" value="1"/>
</dbReference>
<comment type="caution">
    <text evidence="8">The sequence shown here is derived from an EMBL/GenBank/DDBJ whole genome shotgun (WGS) entry which is preliminary data.</text>
</comment>
<feature type="region of interest" description="Disordered" evidence="5">
    <location>
        <begin position="125"/>
        <end position="157"/>
    </location>
</feature>
<dbReference type="Pfam" id="PF00782">
    <property type="entry name" value="DSPc"/>
    <property type="match status" value="1"/>
</dbReference>
<dbReference type="GO" id="GO:0008330">
    <property type="term" value="F:protein tyrosine/threonine phosphatase activity"/>
    <property type="evidence" value="ECO:0007669"/>
    <property type="project" value="TreeGrafter"/>
</dbReference>
<dbReference type="EMBL" id="SDOX01000159">
    <property type="protein sequence ID" value="TFJ80632.1"/>
    <property type="molecule type" value="Genomic_DNA"/>
</dbReference>
<evidence type="ECO:0000256" key="2">
    <source>
        <dbReference type="ARBA" id="ARBA00013064"/>
    </source>
</evidence>